<keyword evidence="2 6" id="KW-0732">Signal</keyword>
<sequence>MAPRPGQSELRGPLLPGLLLVAAALSRTAAPCPFQCYCFGSPQLLLRCASGAELRQPPRDVPPDARNLTIVGANLTVLRAAAFAGGDADGQGAAAGVRLPLLAALRLTHNNIEVVEDGAFDGLPSLTALDLSHNPLRALGGGAFRGLLALRSLQLNRALARGGPALLAALDAALGQLDELRFLGLADNALSRLPPAALRRPRLEQLDARLNSLAGLSPDELRALERDGGLPAPRLLLADNPLRCGCAARPLLAWLRNATERVPDARRLRCAAPRALLDRPFLDTDEARLRCNAGRGRGEDLELAGPELEASYVFFGLVLALIGLIFLMVLYLNRRGIQRWMRNLREACRDQMEGYHYRYEQDAEPRRAPAPAAPAGSRATSPGSGL</sequence>
<comment type="caution">
    <text evidence="8">The sequence shown here is derived from an EMBL/GenBank/DDBJ whole genome shotgun (WGS) entry which is preliminary data.</text>
</comment>
<keyword evidence="9" id="KW-1185">Reference proteome</keyword>
<feature type="signal peptide" evidence="6">
    <location>
        <begin position="1"/>
        <end position="31"/>
    </location>
</feature>
<keyword evidence="3" id="KW-0677">Repeat</keyword>
<evidence type="ECO:0000259" key="7">
    <source>
        <dbReference type="SMART" id="SM00082"/>
    </source>
</evidence>
<dbReference type="SMART" id="SM00082">
    <property type="entry name" value="LRRCT"/>
    <property type="match status" value="1"/>
</dbReference>
<evidence type="ECO:0000313" key="8">
    <source>
        <dbReference type="EMBL" id="KAG8522791.1"/>
    </source>
</evidence>
<dbReference type="SMART" id="SM00369">
    <property type="entry name" value="LRR_TYP"/>
    <property type="match status" value="3"/>
</dbReference>
<feature type="transmembrane region" description="Helical" evidence="5">
    <location>
        <begin position="312"/>
        <end position="332"/>
    </location>
</feature>
<evidence type="ECO:0000256" key="6">
    <source>
        <dbReference type="SAM" id="SignalP"/>
    </source>
</evidence>
<name>A0A8J6AK05_GALPY</name>
<dbReference type="GO" id="GO:0005886">
    <property type="term" value="C:plasma membrane"/>
    <property type="evidence" value="ECO:0007669"/>
    <property type="project" value="TreeGrafter"/>
</dbReference>
<dbReference type="InterPro" id="IPR052286">
    <property type="entry name" value="Wnt_signaling_inhibitor"/>
</dbReference>
<reference evidence="8" key="1">
    <citation type="journal article" date="2021" name="Evol. Appl.">
        <title>The genome of the Pyrenean desman and the effects of bottlenecks and inbreeding on the genomic landscape of an endangered species.</title>
        <authorList>
            <person name="Escoda L."/>
            <person name="Castresana J."/>
        </authorList>
    </citation>
    <scope>NUCLEOTIDE SEQUENCE</scope>
    <source>
        <strain evidence="8">IBE-C5619</strain>
    </source>
</reference>
<dbReference type="Pfam" id="PF13855">
    <property type="entry name" value="LRR_8"/>
    <property type="match status" value="1"/>
</dbReference>
<dbReference type="EMBL" id="JAGFMF010011429">
    <property type="protein sequence ID" value="KAG8522791.1"/>
    <property type="molecule type" value="Genomic_DNA"/>
</dbReference>
<evidence type="ECO:0000313" key="9">
    <source>
        <dbReference type="Proteomes" id="UP000700334"/>
    </source>
</evidence>
<evidence type="ECO:0000256" key="3">
    <source>
        <dbReference type="ARBA" id="ARBA00022737"/>
    </source>
</evidence>
<gene>
    <name evidence="8" type="ORF">J0S82_010006</name>
</gene>
<protein>
    <submittedName>
        <fullName evidence="8">Trophoblast glycoprotein-like</fullName>
    </submittedName>
</protein>
<dbReference type="Proteomes" id="UP000700334">
    <property type="component" value="Unassembled WGS sequence"/>
</dbReference>
<keyword evidence="1" id="KW-0433">Leucine-rich repeat</keyword>
<dbReference type="PANTHER" id="PTHR24364:SF16">
    <property type="entry name" value="TROPHOBLAST GLYCOPROTEIN-LIKE"/>
    <property type="match status" value="1"/>
</dbReference>
<dbReference type="OrthoDB" id="1574204at2759"/>
<feature type="compositionally biased region" description="Low complexity" evidence="4">
    <location>
        <begin position="369"/>
        <end position="386"/>
    </location>
</feature>
<accession>A0A8J6AK05</accession>
<evidence type="ECO:0000256" key="2">
    <source>
        <dbReference type="ARBA" id="ARBA00022729"/>
    </source>
</evidence>
<dbReference type="InterPro" id="IPR000483">
    <property type="entry name" value="Cys-rich_flank_reg_C"/>
</dbReference>
<organism evidence="8 9">
    <name type="scientific">Galemys pyrenaicus</name>
    <name type="common">Iberian desman</name>
    <name type="synonym">Pyrenean desman</name>
    <dbReference type="NCBI Taxonomy" id="202257"/>
    <lineage>
        <taxon>Eukaryota</taxon>
        <taxon>Metazoa</taxon>
        <taxon>Chordata</taxon>
        <taxon>Craniata</taxon>
        <taxon>Vertebrata</taxon>
        <taxon>Euteleostomi</taxon>
        <taxon>Mammalia</taxon>
        <taxon>Eutheria</taxon>
        <taxon>Laurasiatheria</taxon>
        <taxon>Eulipotyphla</taxon>
        <taxon>Talpidae</taxon>
        <taxon>Galemys</taxon>
    </lineage>
</organism>
<dbReference type="InterPro" id="IPR003591">
    <property type="entry name" value="Leu-rich_rpt_typical-subtyp"/>
</dbReference>
<evidence type="ECO:0000256" key="5">
    <source>
        <dbReference type="SAM" id="Phobius"/>
    </source>
</evidence>
<proteinExistence type="predicted"/>
<evidence type="ECO:0000256" key="1">
    <source>
        <dbReference type="ARBA" id="ARBA00022614"/>
    </source>
</evidence>
<dbReference type="GO" id="GO:0090090">
    <property type="term" value="P:negative regulation of canonical Wnt signaling pathway"/>
    <property type="evidence" value="ECO:0007669"/>
    <property type="project" value="TreeGrafter"/>
</dbReference>
<dbReference type="Gene3D" id="3.80.10.10">
    <property type="entry name" value="Ribonuclease Inhibitor"/>
    <property type="match status" value="2"/>
</dbReference>
<dbReference type="AlphaFoldDB" id="A0A8J6AK05"/>
<evidence type="ECO:0000256" key="4">
    <source>
        <dbReference type="SAM" id="MobiDB-lite"/>
    </source>
</evidence>
<dbReference type="SUPFAM" id="SSF52058">
    <property type="entry name" value="L domain-like"/>
    <property type="match status" value="1"/>
</dbReference>
<keyword evidence="5" id="KW-0812">Transmembrane</keyword>
<dbReference type="PANTHER" id="PTHR24364">
    <property type="entry name" value="LP06937P"/>
    <property type="match status" value="1"/>
</dbReference>
<dbReference type="InterPro" id="IPR001611">
    <property type="entry name" value="Leu-rich_rpt"/>
</dbReference>
<keyword evidence="5" id="KW-1133">Transmembrane helix</keyword>
<dbReference type="InterPro" id="IPR032675">
    <property type="entry name" value="LRR_dom_sf"/>
</dbReference>
<keyword evidence="5" id="KW-0472">Membrane</keyword>
<feature type="domain" description="LRRCT" evidence="7">
    <location>
        <begin position="240"/>
        <end position="292"/>
    </location>
</feature>
<feature type="region of interest" description="Disordered" evidence="4">
    <location>
        <begin position="363"/>
        <end position="386"/>
    </location>
</feature>
<feature type="chain" id="PRO_5035277302" evidence="6">
    <location>
        <begin position="32"/>
        <end position="386"/>
    </location>
</feature>